<organism evidence="3 4">
    <name type="scientific">Fodinicurvata halophila</name>
    <dbReference type="NCBI Taxonomy" id="1419723"/>
    <lineage>
        <taxon>Bacteria</taxon>
        <taxon>Pseudomonadati</taxon>
        <taxon>Pseudomonadota</taxon>
        <taxon>Alphaproteobacteria</taxon>
        <taxon>Rhodospirillales</taxon>
        <taxon>Rhodovibrionaceae</taxon>
        <taxon>Fodinicurvata</taxon>
    </lineage>
</organism>
<dbReference type="InterPro" id="IPR042303">
    <property type="entry name" value="Malonyl_CoA_deC_C_sf"/>
</dbReference>
<dbReference type="Pfam" id="PF17408">
    <property type="entry name" value="MCD_N"/>
    <property type="match status" value="1"/>
</dbReference>
<evidence type="ECO:0000259" key="2">
    <source>
        <dbReference type="Pfam" id="PF17408"/>
    </source>
</evidence>
<protein>
    <submittedName>
        <fullName evidence="3">Malonyl-CoA decarboxylase</fullName>
    </submittedName>
</protein>
<keyword evidence="4" id="KW-1185">Reference proteome</keyword>
<reference evidence="4" key="1">
    <citation type="journal article" date="2019" name="Int. J. Syst. Evol. Microbiol.">
        <title>The Global Catalogue of Microorganisms (GCM) 10K type strain sequencing project: providing services to taxonomists for standard genome sequencing and annotation.</title>
        <authorList>
            <consortium name="The Broad Institute Genomics Platform"/>
            <consortium name="The Broad Institute Genome Sequencing Center for Infectious Disease"/>
            <person name="Wu L."/>
            <person name="Ma J."/>
        </authorList>
    </citation>
    <scope>NUCLEOTIDE SEQUENCE [LARGE SCALE GENOMIC DNA]</scope>
    <source>
        <strain evidence="4">CECT 8472</strain>
    </source>
</reference>
<dbReference type="PANTHER" id="PTHR28641">
    <property type="match status" value="1"/>
</dbReference>
<name>A0ABV8ULH8_9PROT</name>
<proteinExistence type="predicted"/>
<comment type="caution">
    <text evidence="3">The sequence shown here is derived from an EMBL/GenBank/DDBJ whole genome shotgun (WGS) entry which is preliminary data.</text>
</comment>
<dbReference type="InterPro" id="IPR007956">
    <property type="entry name" value="Malonyl_CoA_deC_C"/>
</dbReference>
<dbReference type="InterPro" id="IPR035372">
    <property type="entry name" value="MCD_N"/>
</dbReference>
<dbReference type="Pfam" id="PF05292">
    <property type="entry name" value="MCD"/>
    <property type="match status" value="1"/>
</dbReference>
<dbReference type="Proteomes" id="UP001595799">
    <property type="component" value="Unassembled WGS sequence"/>
</dbReference>
<dbReference type="InterPro" id="IPR038351">
    <property type="entry name" value="MCD_N_sf"/>
</dbReference>
<dbReference type="PANTHER" id="PTHR28641:SF1">
    <property type="entry name" value="MALONYL-COA DECARBOXYLASE, MITOCHONDRIAL"/>
    <property type="match status" value="1"/>
</dbReference>
<sequence length="475" mass="53266">MARNGNSTSFFERAWERLSRNWKEVAFSGAKGMNLDLQKPTKSDITALKKHLTACLEAPGGEVSARARAADLGRLYLHQTAKGREEFLKVLARDFGVRREAVQSALGKLEDNPEDSQAHYLAERELKAALTPDSIRILRLFNSLPNGVKFLVDMRADILALEERDPATEALNAHLKDLLSSWFDPGFLDLERITWKSSAALLEKLIAYEAVHEIRSWDDLRNRLDSDRRCYALFHPRMPEEPLAFVEVALGDGLAGSIQHLLDEAAPAFDTSRADTAIFYSISNTQKGLQGIAFGEYLIKLVVQRLQTEMPQVRRYATLSPVPGLSGWLKSLSDERIGALLPTDQRKALCEATGKGKSAEALQVFLAHPETLLQDDVAEAVKEPLLGLTARYFHEKRQDGQPLDPVARFHLRNGARLERINWLGDSSTRGLRQSLGIMVNYGYRPDELEKNHEVYVNEGRIVLASEVKSLLKKTK</sequence>
<feature type="domain" description="Malonyl-CoA decarboxylase C-terminal" evidence="1">
    <location>
        <begin position="186"/>
        <end position="443"/>
    </location>
</feature>
<accession>A0ABV8ULH8</accession>
<dbReference type="RefSeq" id="WP_382424257.1">
    <property type="nucleotide sequence ID" value="NZ_JBHSSY010000001.1"/>
</dbReference>
<evidence type="ECO:0000313" key="3">
    <source>
        <dbReference type="EMBL" id="MFC4351466.1"/>
    </source>
</evidence>
<evidence type="ECO:0000259" key="1">
    <source>
        <dbReference type="Pfam" id="PF05292"/>
    </source>
</evidence>
<evidence type="ECO:0000313" key="4">
    <source>
        <dbReference type="Proteomes" id="UP001595799"/>
    </source>
</evidence>
<gene>
    <name evidence="3" type="ORF">ACFOW6_07920</name>
</gene>
<dbReference type="Gene3D" id="3.40.630.150">
    <property type="entry name" value="Malonyl-CoA decarboxylase, catalytic domain"/>
    <property type="match status" value="1"/>
</dbReference>
<dbReference type="Gene3D" id="1.20.140.90">
    <property type="entry name" value="Malonyl-CoA decarboxylase, oligemerization domain"/>
    <property type="match status" value="1"/>
</dbReference>
<dbReference type="InterPro" id="IPR038917">
    <property type="entry name" value="Malonyl_CoA_deC"/>
</dbReference>
<feature type="domain" description="Malonyl-CoA decarboxylase N-terminal" evidence="2">
    <location>
        <begin position="95"/>
        <end position="183"/>
    </location>
</feature>
<dbReference type="EMBL" id="JBHSCW010000003">
    <property type="protein sequence ID" value="MFC4351466.1"/>
    <property type="molecule type" value="Genomic_DNA"/>
</dbReference>